<protein>
    <submittedName>
        <fullName evidence="4">GRIP domain-containing protein</fullName>
    </submittedName>
</protein>
<name>A0A182XWA2_ANOST</name>
<evidence type="ECO:0000256" key="3">
    <source>
        <dbReference type="SAM" id="MobiDB-lite"/>
    </source>
</evidence>
<dbReference type="PROSITE" id="PS50913">
    <property type="entry name" value="GRIP"/>
    <property type="match status" value="1"/>
</dbReference>
<evidence type="ECO:0000256" key="2">
    <source>
        <dbReference type="SAM" id="Coils"/>
    </source>
</evidence>
<evidence type="ECO:0000313" key="5">
    <source>
        <dbReference type="Proteomes" id="UP000076408"/>
    </source>
</evidence>
<dbReference type="AlphaFoldDB" id="A0A182XWA2"/>
<accession>A0A182XWA2</accession>
<dbReference type="STRING" id="30069.A0A182XWA2"/>
<dbReference type="VEuPathDB" id="VectorBase:ASTEI00488"/>
<dbReference type="PANTHER" id="PTHR23157">
    <property type="entry name" value="GRIP AND COILED-COIL DOMAIN-CONTAINING PROTEIN 1"/>
    <property type="match status" value="1"/>
</dbReference>
<dbReference type="VEuPathDB" id="VectorBase:ASTEI20_043266"/>
<evidence type="ECO:0000256" key="1">
    <source>
        <dbReference type="ARBA" id="ARBA00023054"/>
    </source>
</evidence>
<feature type="region of interest" description="Disordered" evidence="3">
    <location>
        <begin position="16"/>
        <end position="37"/>
    </location>
</feature>
<dbReference type="Pfam" id="PF01465">
    <property type="entry name" value="GRIP"/>
    <property type="match status" value="1"/>
</dbReference>
<dbReference type="VEuPathDB" id="VectorBase:ASTE003552"/>
<dbReference type="OMA" id="GNCIIMD"/>
<organism evidence="4 5">
    <name type="scientific">Anopheles stephensi</name>
    <name type="common">Indo-Pakistan malaria mosquito</name>
    <dbReference type="NCBI Taxonomy" id="30069"/>
    <lineage>
        <taxon>Eukaryota</taxon>
        <taxon>Metazoa</taxon>
        <taxon>Ecdysozoa</taxon>
        <taxon>Arthropoda</taxon>
        <taxon>Hexapoda</taxon>
        <taxon>Insecta</taxon>
        <taxon>Pterygota</taxon>
        <taxon>Neoptera</taxon>
        <taxon>Endopterygota</taxon>
        <taxon>Diptera</taxon>
        <taxon>Nematocera</taxon>
        <taxon>Culicoidea</taxon>
        <taxon>Culicidae</taxon>
        <taxon>Anophelinae</taxon>
        <taxon>Anopheles</taxon>
    </lineage>
</organism>
<feature type="coiled-coil region" evidence="2">
    <location>
        <begin position="140"/>
        <end position="472"/>
    </location>
</feature>
<dbReference type="PANTHER" id="PTHR23157:SF24">
    <property type="entry name" value="GOLGIN SUBFAMILY A MEMBER 1"/>
    <property type="match status" value="1"/>
</dbReference>
<evidence type="ECO:0000313" key="4">
    <source>
        <dbReference type="EnsemblMetazoa" id="ASTEI00488-PA"/>
    </source>
</evidence>
<feature type="coiled-coil region" evidence="2">
    <location>
        <begin position="45"/>
        <end position="109"/>
    </location>
</feature>
<reference evidence="5" key="1">
    <citation type="journal article" date="2014" name="Genome Biol.">
        <title>Genome analysis of a major urban malaria vector mosquito, Anopheles stephensi.</title>
        <authorList>
            <person name="Jiang X."/>
            <person name="Peery A."/>
            <person name="Hall A.B."/>
            <person name="Sharma A."/>
            <person name="Chen X.G."/>
            <person name="Waterhouse R.M."/>
            <person name="Komissarov A."/>
            <person name="Riehle M.M."/>
            <person name="Shouche Y."/>
            <person name="Sharakhova M.V."/>
            <person name="Lawson D."/>
            <person name="Pakpour N."/>
            <person name="Arensburger P."/>
            <person name="Davidson V.L."/>
            <person name="Eiglmeier K."/>
            <person name="Emrich S."/>
            <person name="George P."/>
            <person name="Kennedy R.C."/>
            <person name="Mane S.P."/>
            <person name="Maslen G."/>
            <person name="Oringanje C."/>
            <person name="Qi Y."/>
            <person name="Settlage R."/>
            <person name="Tojo M."/>
            <person name="Tubio J.M."/>
            <person name="Unger M.F."/>
            <person name="Wang B."/>
            <person name="Vernick K.D."/>
            <person name="Ribeiro J.M."/>
            <person name="James A.A."/>
            <person name="Michel K."/>
            <person name="Riehle M.A."/>
            <person name="Luckhart S."/>
            <person name="Sharakhov I.V."/>
            <person name="Tu Z."/>
        </authorList>
    </citation>
    <scope>NUCLEOTIDE SEQUENCE [LARGE SCALE GENOMIC DNA]</scope>
    <source>
        <strain evidence="5">Indian</strain>
    </source>
</reference>
<dbReference type="EnsemblMetazoa" id="ASTEI00488-RA">
    <property type="protein sequence ID" value="ASTEI00488-PA"/>
    <property type="gene ID" value="ASTEI00488"/>
</dbReference>
<dbReference type="InterPro" id="IPR051952">
    <property type="entry name" value="Golgi-autophagy_related"/>
</dbReference>
<dbReference type="SMART" id="SM00755">
    <property type="entry name" value="Grip"/>
    <property type="match status" value="1"/>
</dbReference>
<dbReference type="GO" id="GO:0005794">
    <property type="term" value="C:Golgi apparatus"/>
    <property type="evidence" value="ECO:0007669"/>
    <property type="project" value="TreeGrafter"/>
</dbReference>
<dbReference type="Gene3D" id="1.10.287.1490">
    <property type="match status" value="1"/>
</dbReference>
<keyword evidence="5" id="KW-1185">Reference proteome</keyword>
<sequence length="647" mass="74561">MFTSLKNKIREETGNDVAPLSVSRTRRSRPESLTSASSIDELSVLEQKDAELNATRLELQELAGHLSSCREQARTLEEETARLRQTNSALEAKLQASQLQRDLQREEQDKIQNCQQQEISKLKSMLLFREQEAIDRIAHQKNAEQQAESLRQEVNRLRELEPMLENTQDELENLRHSSQCERNSLMSKLAAVEEANRHLKSRVQVLDTRVSLGTTGGSTDEKVQSLLQERDLLEQRLEAAHLHLSDIKTRWSAQNMTLETQVSRLSRQVAEETTEKHNALKVKDELIEKLKQLEFEFEKLRSEITQRDNKIKLMNEEIDELHSALREAREQHEEEVTFMSSKVDQLQTECTDLRTNLTESEQRLLECLESADRATGTYQGQVAELENAARELNRQLASETQEKMAVLMKNAEMSQQEEILRQELRHEKDESIELHERAMMLQHELDKRLNTVNELRKQVDELMTTNLNLNADLVDKNKVRLRVMSAKKARFIMLSTLQIIKTLNQRLVDMKKTLQEELKGQQNGNNNNNNNGAIGYVGANQPPPSHERSLERSKSFEGKMIAKENGIPKQNGTSSGPVVMDEVNFRYLKHVIIKFLTSREVEARHLIKAVSTLLQLSYEEEKLLQDTLNWKMSWFGSRPGQVTLSTS</sequence>
<reference evidence="4" key="2">
    <citation type="submission" date="2020-05" db="UniProtKB">
        <authorList>
            <consortium name="EnsemblMetazoa"/>
        </authorList>
    </citation>
    <scope>IDENTIFICATION</scope>
    <source>
        <strain evidence="4">Indian</strain>
    </source>
</reference>
<dbReference type="InterPro" id="IPR000237">
    <property type="entry name" value="GRIP_dom"/>
</dbReference>
<keyword evidence="1 2" id="KW-0175">Coiled coil</keyword>
<dbReference type="Proteomes" id="UP000076408">
    <property type="component" value="Unassembled WGS sequence"/>
</dbReference>
<proteinExistence type="predicted"/>